<gene>
    <name evidence="2" type="ORF">VF08_04850</name>
</gene>
<dbReference type="AlphaFoldDB" id="A0A9Q6EMT9"/>
<evidence type="ECO:0000313" key="3">
    <source>
        <dbReference type="Proteomes" id="UP000222310"/>
    </source>
</evidence>
<feature type="transmembrane region" description="Helical" evidence="1">
    <location>
        <begin position="101"/>
        <end position="119"/>
    </location>
</feature>
<keyword evidence="1" id="KW-0812">Transmembrane</keyword>
<dbReference type="EMBL" id="LAHD01000008">
    <property type="protein sequence ID" value="PHK06362.1"/>
    <property type="molecule type" value="Genomic_DNA"/>
</dbReference>
<evidence type="ECO:0000313" key="2">
    <source>
        <dbReference type="EMBL" id="PHK06362.1"/>
    </source>
</evidence>
<protein>
    <submittedName>
        <fullName evidence="2">Uncharacterized protein</fullName>
    </submittedName>
</protein>
<organism evidence="2 3">
    <name type="scientific">Nostoc linckia z8</name>
    <dbReference type="NCBI Taxonomy" id="1628746"/>
    <lineage>
        <taxon>Bacteria</taxon>
        <taxon>Bacillati</taxon>
        <taxon>Cyanobacteriota</taxon>
        <taxon>Cyanophyceae</taxon>
        <taxon>Nostocales</taxon>
        <taxon>Nostocaceae</taxon>
        <taxon>Nostoc</taxon>
    </lineage>
</organism>
<dbReference type="Proteomes" id="UP000222310">
    <property type="component" value="Unassembled WGS sequence"/>
</dbReference>
<evidence type="ECO:0000256" key="1">
    <source>
        <dbReference type="SAM" id="Phobius"/>
    </source>
</evidence>
<accession>A0A9Q6EMT9</accession>
<keyword evidence="1" id="KW-0472">Membrane</keyword>
<sequence length="120" mass="13176">MEDEQPKIIVEVPSDRGYSPLPTPQSNKLEEFKKGWINAITLPDNIPDLAYELTSTVVIPALFSSLWVTLPLPGFLRLAVMAVMATTGVMTIYFYQAVPEVKDVLLLRVGLMAVGVLIGT</sequence>
<comment type="caution">
    <text evidence="2">The sequence shown here is derived from an EMBL/GenBank/DDBJ whole genome shotgun (WGS) entry which is preliminary data.</text>
</comment>
<feature type="transmembrane region" description="Helical" evidence="1">
    <location>
        <begin position="75"/>
        <end position="95"/>
    </location>
</feature>
<dbReference type="GeneID" id="57094860"/>
<reference evidence="2 3" key="1">
    <citation type="submission" date="2015-02" db="EMBL/GenBank/DDBJ databases">
        <title>Nostoc linckia genome annotation.</title>
        <authorList>
            <person name="Zhou Z."/>
        </authorList>
    </citation>
    <scope>NUCLEOTIDE SEQUENCE [LARGE SCALE GENOMIC DNA]</scope>
    <source>
        <strain evidence="3">z8</strain>
    </source>
</reference>
<name>A0A9Q6EMT9_NOSLI</name>
<dbReference type="RefSeq" id="WP_099069991.1">
    <property type="nucleotide sequence ID" value="NZ_LAHD01000008.1"/>
</dbReference>
<feature type="transmembrane region" description="Helical" evidence="1">
    <location>
        <begin position="49"/>
        <end position="68"/>
    </location>
</feature>
<proteinExistence type="predicted"/>
<keyword evidence="1" id="KW-1133">Transmembrane helix</keyword>